<dbReference type="EMBL" id="VFQX01000016">
    <property type="protein sequence ID" value="KAF0980898.1"/>
    <property type="molecule type" value="Genomic_DNA"/>
</dbReference>
<dbReference type="Proteomes" id="UP000444721">
    <property type="component" value="Unassembled WGS sequence"/>
</dbReference>
<name>A0A6A5C4W0_NAEFO</name>
<evidence type="ECO:0000313" key="2">
    <source>
        <dbReference type="Proteomes" id="UP000444721"/>
    </source>
</evidence>
<dbReference type="AlphaFoldDB" id="A0A6A5C4W0"/>
<reference evidence="1 2" key="1">
    <citation type="journal article" date="2019" name="Sci. Rep.">
        <title>Nanopore sequencing improves the draft genome of the human pathogenic amoeba Naegleria fowleri.</title>
        <authorList>
            <person name="Liechti N."/>
            <person name="Schurch N."/>
            <person name="Bruggmann R."/>
            <person name="Wittwer M."/>
        </authorList>
    </citation>
    <scope>NUCLEOTIDE SEQUENCE [LARGE SCALE GENOMIC DNA]</scope>
    <source>
        <strain evidence="1 2">ATCC 30894</strain>
    </source>
</reference>
<dbReference type="VEuPathDB" id="AmoebaDB:FDP41_012686"/>
<dbReference type="OMA" id="FEMDIFN"/>
<dbReference type="OrthoDB" id="10356901at2759"/>
<proteinExistence type="predicted"/>
<accession>A0A6A5C4W0</accession>
<dbReference type="VEuPathDB" id="AmoebaDB:NfTy_037520"/>
<organism evidence="1 2">
    <name type="scientific">Naegleria fowleri</name>
    <name type="common">Brain eating amoeba</name>
    <dbReference type="NCBI Taxonomy" id="5763"/>
    <lineage>
        <taxon>Eukaryota</taxon>
        <taxon>Discoba</taxon>
        <taxon>Heterolobosea</taxon>
        <taxon>Tetramitia</taxon>
        <taxon>Eutetramitia</taxon>
        <taxon>Vahlkampfiidae</taxon>
        <taxon>Naegleria</taxon>
    </lineage>
</organism>
<gene>
    <name evidence="1" type="ORF">FDP41_012686</name>
</gene>
<dbReference type="RefSeq" id="XP_044565611.1">
    <property type="nucleotide sequence ID" value="XM_044703232.1"/>
</dbReference>
<keyword evidence="2" id="KW-1185">Reference proteome</keyword>
<dbReference type="GeneID" id="68119901"/>
<comment type="caution">
    <text evidence="1">The sequence shown here is derived from an EMBL/GenBank/DDBJ whole genome shotgun (WGS) entry which is preliminary data.</text>
</comment>
<protein>
    <submittedName>
        <fullName evidence="1">Uncharacterized protein</fullName>
    </submittedName>
</protein>
<evidence type="ECO:0000313" key="1">
    <source>
        <dbReference type="EMBL" id="KAF0980898.1"/>
    </source>
</evidence>
<sequence length="662" mass="77214">MDSPQNSSVVGFFEKFNHLLHNGRDDLWSEKGDDHHHHNDEEEFSFVMTFLSATTTQLSSTSTTQQAPPPLLYSHEKERSLNHEHVQQDSIKEMWDHSSGSVTCHFFEDGTMSNILTTVSDVTPSDLLVMHDHAVLRSRSGTRRREDFETSNRPSLEKLELLKLGTCEILRIFEFLIGDVSRAKSEMNSQFYWNIIQSHLHGHESEHDALLALFNLVPPKESVLSLRYLYELNKKRKIFHVTSGDEKTIFEFWKNVYVHFEKILCVFRSLMFTNMTLAMGRISWYEREQLANMQRLIVAHEMGMDQPLKVGETLEPFDDQVEFIDSPNDEYFSSQYLEKEFLTKFKRLELTPFNEQFIMQGHEDGMFNLAIFKMLQLSLKMFRDFDLDVKDLALPNNFRNSHVRFEMDIFNTRTRKLGFCMDYNSSFQFEVEKDEQDEIINNLSKYVILDLRDVTNFSKYLDFILPSEIQFLNFCSSIPYNYDLGNVSFSNVKYLRINIEGHHECDVGDEIADYGNPVFVEDTTSMFLREMLSTKRFPNLIHLVLRGAQSLSFLEEESGFEGQSVLSQLWFLELLINDDTNGFYGNSNGVETLRKITNRMSQLKQLILNVNLDVRRSSGVDYEKLKEIYGIGNGRFTVSVGRVSIARFCKYAFANVYQKTMH</sequence>
<dbReference type="VEuPathDB" id="AmoebaDB:NF0038880"/>